<keyword evidence="5" id="KW-0804">Transcription</keyword>
<keyword evidence="9" id="KW-1185">Reference proteome</keyword>
<dbReference type="Gene3D" id="1.10.10.10">
    <property type="entry name" value="Winged helix-like DNA-binding domain superfamily/Winged helix DNA-binding domain"/>
    <property type="match status" value="1"/>
</dbReference>
<dbReference type="AlphaFoldDB" id="A0A1E5PYZ9"/>
<feature type="region of interest" description="Disordered" evidence="6">
    <location>
        <begin position="1"/>
        <end position="27"/>
    </location>
</feature>
<evidence type="ECO:0000256" key="4">
    <source>
        <dbReference type="ARBA" id="ARBA00023125"/>
    </source>
</evidence>
<dbReference type="Gene3D" id="1.10.1740.10">
    <property type="match status" value="1"/>
</dbReference>
<dbReference type="InterPro" id="IPR013324">
    <property type="entry name" value="RNA_pol_sigma_r3/r4-like"/>
</dbReference>
<comment type="similarity">
    <text evidence="1">Belongs to the sigma-70 factor family. ECF subfamily.</text>
</comment>
<dbReference type="GO" id="GO:0003677">
    <property type="term" value="F:DNA binding"/>
    <property type="evidence" value="ECO:0007669"/>
    <property type="project" value="UniProtKB-KW"/>
</dbReference>
<feature type="domain" description="RNA polymerase sigma-70 region 2" evidence="7">
    <location>
        <begin position="43"/>
        <end position="105"/>
    </location>
</feature>
<dbReference type="EMBL" id="MEHK01000001">
    <property type="protein sequence ID" value="OEJ34622.1"/>
    <property type="molecule type" value="Genomic_DNA"/>
</dbReference>
<organism evidence="8 9">
    <name type="scientific">Streptomyces subrutilus</name>
    <dbReference type="NCBI Taxonomy" id="36818"/>
    <lineage>
        <taxon>Bacteria</taxon>
        <taxon>Bacillati</taxon>
        <taxon>Actinomycetota</taxon>
        <taxon>Actinomycetes</taxon>
        <taxon>Kitasatosporales</taxon>
        <taxon>Streptomycetaceae</taxon>
        <taxon>Streptomyces</taxon>
    </lineage>
</organism>
<evidence type="ECO:0000256" key="1">
    <source>
        <dbReference type="ARBA" id="ARBA00010641"/>
    </source>
</evidence>
<dbReference type="PANTHER" id="PTHR43133:SF8">
    <property type="entry name" value="RNA POLYMERASE SIGMA FACTOR HI_1459-RELATED"/>
    <property type="match status" value="1"/>
</dbReference>
<proteinExistence type="inferred from homology"/>
<comment type="caution">
    <text evidence="8">The sequence shown here is derived from an EMBL/GenBank/DDBJ whole genome shotgun (WGS) entry which is preliminary data.</text>
</comment>
<dbReference type="PANTHER" id="PTHR43133">
    <property type="entry name" value="RNA POLYMERASE ECF-TYPE SIGMA FACTO"/>
    <property type="match status" value="1"/>
</dbReference>
<name>A0A1E5PYZ9_9ACTN</name>
<dbReference type="InterPro" id="IPR039425">
    <property type="entry name" value="RNA_pol_sigma-70-like"/>
</dbReference>
<dbReference type="InterPro" id="IPR014284">
    <property type="entry name" value="RNA_pol_sigma-70_dom"/>
</dbReference>
<protein>
    <recommendedName>
        <fullName evidence="7">RNA polymerase sigma-70 region 2 domain-containing protein</fullName>
    </recommendedName>
</protein>
<evidence type="ECO:0000256" key="6">
    <source>
        <dbReference type="SAM" id="MobiDB-lite"/>
    </source>
</evidence>
<dbReference type="InterPro" id="IPR036388">
    <property type="entry name" value="WH-like_DNA-bd_sf"/>
</dbReference>
<evidence type="ECO:0000313" key="8">
    <source>
        <dbReference type="EMBL" id="OEJ34622.1"/>
    </source>
</evidence>
<dbReference type="InterPro" id="IPR007627">
    <property type="entry name" value="RNA_pol_sigma70_r2"/>
</dbReference>
<keyword evidence="3" id="KW-0731">Sigma factor</keyword>
<gene>
    <name evidence="8" type="ORF">BGK67_27745</name>
</gene>
<accession>A0A1E5PYZ9</accession>
<evidence type="ECO:0000313" key="9">
    <source>
        <dbReference type="Proteomes" id="UP000095705"/>
    </source>
</evidence>
<dbReference type="SUPFAM" id="SSF88946">
    <property type="entry name" value="Sigma2 domain of RNA polymerase sigma factors"/>
    <property type="match status" value="1"/>
</dbReference>
<dbReference type="Proteomes" id="UP000095705">
    <property type="component" value="Unassembled WGS sequence"/>
</dbReference>
<evidence type="ECO:0000256" key="2">
    <source>
        <dbReference type="ARBA" id="ARBA00023015"/>
    </source>
</evidence>
<dbReference type="OrthoDB" id="4990598at2"/>
<dbReference type="GO" id="GO:0016987">
    <property type="term" value="F:sigma factor activity"/>
    <property type="evidence" value="ECO:0007669"/>
    <property type="project" value="UniProtKB-KW"/>
</dbReference>
<evidence type="ECO:0000259" key="7">
    <source>
        <dbReference type="Pfam" id="PF04542"/>
    </source>
</evidence>
<sequence length="265" mass="28880">MSASRASEDDPEHPAAPSDGELTGRLKSGYGTGTADAAVCDLLYRRHRRAALAYARTCCRTPQDAEDLVSEAFARTLQAVRSGAGPRGPWRAYLLAVVRHTAMQWRDGDGRTLLTPDFDTWCPQAAAGGDPQRRLLAGEDRRLLARSFQTLPARWRAVLWQTLVEEDPPHEIAARLGITPSAVTSLAFRAREGLREAYLLAHVDTASDGRCGHYSHMLGSAVRRSGRRQPRALARHLAACEDCARSYEELLDLNSALPGAVPAAS</sequence>
<dbReference type="RefSeq" id="WP_069922813.1">
    <property type="nucleotide sequence ID" value="NZ_MEHK01000001.1"/>
</dbReference>
<evidence type="ECO:0000256" key="5">
    <source>
        <dbReference type="ARBA" id="ARBA00023163"/>
    </source>
</evidence>
<dbReference type="NCBIfam" id="TIGR02937">
    <property type="entry name" value="sigma70-ECF"/>
    <property type="match status" value="1"/>
</dbReference>
<keyword evidence="4" id="KW-0238">DNA-binding</keyword>
<keyword evidence="2" id="KW-0805">Transcription regulation</keyword>
<evidence type="ECO:0000256" key="3">
    <source>
        <dbReference type="ARBA" id="ARBA00023082"/>
    </source>
</evidence>
<dbReference type="InterPro" id="IPR013325">
    <property type="entry name" value="RNA_pol_sigma_r2"/>
</dbReference>
<dbReference type="Pfam" id="PF04542">
    <property type="entry name" value="Sigma70_r2"/>
    <property type="match status" value="1"/>
</dbReference>
<dbReference type="STRING" id="36818.BGK67_27745"/>
<reference evidence="8 9" key="1">
    <citation type="submission" date="2016-08" db="EMBL/GenBank/DDBJ databases">
        <title>The complete genome of Streptomyces subrutilus 10-1-1.</title>
        <authorList>
            <person name="Chen X."/>
        </authorList>
    </citation>
    <scope>NUCLEOTIDE SEQUENCE [LARGE SCALE GENOMIC DNA]</scope>
    <source>
        <strain evidence="8 9">10-1-1</strain>
    </source>
</reference>
<dbReference type="SUPFAM" id="SSF88659">
    <property type="entry name" value="Sigma3 and sigma4 domains of RNA polymerase sigma factors"/>
    <property type="match status" value="1"/>
</dbReference>
<dbReference type="GO" id="GO:0006352">
    <property type="term" value="P:DNA-templated transcription initiation"/>
    <property type="evidence" value="ECO:0007669"/>
    <property type="project" value="InterPro"/>
</dbReference>